<feature type="region of interest" description="Disordered" evidence="1">
    <location>
        <begin position="24"/>
        <end position="50"/>
    </location>
</feature>
<evidence type="ECO:0000256" key="1">
    <source>
        <dbReference type="SAM" id="MobiDB-lite"/>
    </source>
</evidence>
<protein>
    <submittedName>
        <fullName evidence="2">Uncharacterized protein</fullName>
    </submittedName>
</protein>
<name>A0ABT8GVC8_9BACL</name>
<comment type="caution">
    <text evidence="2">The sequence shown here is derived from an EMBL/GenBank/DDBJ whole genome shotgun (WGS) entry which is preliminary data.</text>
</comment>
<feature type="compositionally biased region" description="Basic and acidic residues" evidence="1">
    <location>
        <begin position="40"/>
        <end position="50"/>
    </location>
</feature>
<feature type="compositionally biased region" description="Polar residues" evidence="1">
    <location>
        <begin position="24"/>
        <end position="39"/>
    </location>
</feature>
<organism evidence="2 3">
    <name type="scientific">Ureibacillus aquaedulcis</name>
    <dbReference type="NCBI Taxonomy" id="3058421"/>
    <lineage>
        <taxon>Bacteria</taxon>
        <taxon>Bacillati</taxon>
        <taxon>Bacillota</taxon>
        <taxon>Bacilli</taxon>
        <taxon>Bacillales</taxon>
        <taxon>Caryophanaceae</taxon>
        <taxon>Ureibacillus</taxon>
    </lineage>
</organism>
<evidence type="ECO:0000313" key="2">
    <source>
        <dbReference type="EMBL" id="MDN4495334.1"/>
    </source>
</evidence>
<feature type="region of interest" description="Disordered" evidence="1">
    <location>
        <begin position="86"/>
        <end position="114"/>
    </location>
</feature>
<proteinExistence type="predicted"/>
<evidence type="ECO:0000313" key="3">
    <source>
        <dbReference type="Proteomes" id="UP001172743"/>
    </source>
</evidence>
<dbReference type="Proteomes" id="UP001172743">
    <property type="component" value="Unassembled WGS sequence"/>
</dbReference>
<reference evidence="2" key="1">
    <citation type="submission" date="2023-07" db="EMBL/GenBank/DDBJ databases">
        <title>Ureibacillus sp. isolated from freshwater well.</title>
        <authorList>
            <person name="Kirdat K."/>
            <person name="Bhatt A."/>
            <person name="Teware R."/>
            <person name="Bhavsar Y."/>
            <person name="Yadav A."/>
        </authorList>
    </citation>
    <scope>NUCLEOTIDE SEQUENCE</scope>
    <source>
        <strain evidence="2">BA0131</strain>
    </source>
</reference>
<feature type="compositionally biased region" description="Polar residues" evidence="1">
    <location>
        <begin position="95"/>
        <end position="108"/>
    </location>
</feature>
<accession>A0ABT8GVC8</accession>
<gene>
    <name evidence="2" type="ORF">QYB95_17425</name>
</gene>
<sequence length="147" mass="16323">MEGIIMMVVLFIISSILGAAKNKPQNQKAMPPFNNQPTKHSYDLPKQPEQRKSLEDFAGEVFQQLSDKSRHNQPIEKEVVAKQTVPKIRPVLDGNRSSNRSSATSLKTQADPIKQNEIGSLVPTTRNALVQAIITTEILAPPKAKRK</sequence>
<keyword evidence="3" id="KW-1185">Reference proteome</keyword>
<dbReference type="EMBL" id="JAUHTQ010000019">
    <property type="protein sequence ID" value="MDN4495334.1"/>
    <property type="molecule type" value="Genomic_DNA"/>
</dbReference>
<dbReference type="RefSeq" id="WP_301139650.1">
    <property type="nucleotide sequence ID" value="NZ_JAUHTQ010000019.1"/>
</dbReference>